<feature type="binding site" evidence="13">
    <location>
        <position position="265"/>
    </location>
    <ligand>
        <name>Zn(2+)</name>
        <dbReference type="ChEBI" id="CHEBI:29105"/>
    </ligand>
</feature>
<sequence length="613" mass="69044">MNSSSNKEDQEGVSIPECSLIKEDKEKDVGSIKQMIDMSGEPAFAWRRSYGPNAKFINEMMARGLSPYQILQSLAPEGCTVPTDLPASVLFRLLFELLDEKMFRSRLPQYHDFSQAVQLFKDAKKIMIITGAGVSVSCGIPDFRSSTGIYATLKQTFPDLPRPTSMFDIEYFRRRPEPFFSFAKEIFPGMYQPSISHMFIRFLEQGHKLLRNYTQNIDTLERVAGINNVIECHGSFATATCLNCKEKYVSDDIKDDVYAQRVARCKKCNEGVIKPDIVFFGEDLPEIFHNQMGEDIDQVDLVVVIGSSLRVQPVSQIPHHVKEDVPQILINREDIRTYDADIKLLGDCDEIIMALATAMGGRIRETMINELRSREAFVERVPELQSLIDQEKTTGTQIALKVLPSEEFLQEFRKDGGASTENSKKEGCATEEEDTINGVQCASNVSDTHDEDEVPAKRQRLGTEPSSSQCNLASSPNTNDIEKLNGDEIVDQIQKAQKQMAQFWETKFISVASKLEGFMYAKFPPNLNIFKGADYYLNLDEGTLGPLPRRNDHEGFEEEESTAPPSTVSTPASSPRPCSLPTAEIENEFRYSFDERTTQSLPEYYDESDDGSP</sequence>
<dbReference type="GO" id="GO:0003714">
    <property type="term" value="F:transcription corepressor activity"/>
    <property type="evidence" value="ECO:0007669"/>
    <property type="project" value="TreeGrafter"/>
</dbReference>
<evidence type="ECO:0000256" key="5">
    <source>
        <dbReference type="ARBA" id="ARBA00022679"/>
    </source>
</evidence>
<dbReference type="GO" id="GO:0046872">
    <property type="term" value="F:metal ion binding"/>
    <property type="evidence" value="ECO:0007669"/>
    <property type="project" value="UniProtKB-KW"/>
</dbReference>
<evidence type="ECO:0000256" key="3">
    <source>
        <dbReference type="ARBA" id="ARBA00006924"/>
    </source>
</evidence>
<dbReference type="EC" id="2.3.1.286" evidence="4"/>
<evidence type="ECO:0000256" key="7">
    <source>
        <dbReference type="ARBA" id="ARBA00022833"/>
    </source>
</evidence>
<evidence type="ECO:0000313" key="17">
    <source>
        <dbReference type="Proteomes" id="UP000614601"/>
    </source>
</evidence>
<comment type="subcellular location">
    <subcellularLocation>
        <location evidence="2">Nucleus</location>
    </subcellularLocation>
</comment>
<dbReference type="AlphaFoldDB" id="A0A811KTI7"/>
<dbReference type="GO" id="GO:0005654">
    <property type="term" value="C:nucleoplasm"/>
    <property type="evidence" value="ECO:0007669"/>
    <property type="project" value="TreeGrafter"/>
</dbReference>
<dbReference type="PANTHER" id="PTHR11085">
    <property type="entry name" value="NAD-DEPENDENT PROTEIN DEACYLASE SIRTUIN-5, MITOCHONDRIAL-RELATED"/>
    <property type="match status" value="1"/>
</dbReference>
<proteinExistence type="inferred from homology"/>
<dbReference type="PANTHER" id="PTHR11085:SF9">
    <property type="entry name" value="NAD-DEPENDENT PROTEIN DEACETYLASE SIRTUIN-1"/>
    <property type="match status" value="1"/>
</dbReference>
<feature type="compositionally biased region" description="Basic and acidic residues" evidence="14">
    <location>
        <begin position="412"/>
        <end position="428"/>
    </location>
</feature>
<feature type="compositionally biased region" description="Acidic residues" evidence="14">
    <location>
        <begin position="604"/>
        <end position="613"/>
    </location>
</feature>
<dbReference type="GO" id="GO:0005637">
    <property type="term" value="C:nuclear inner membrane"/>
    <property type="evidence" value="ECO:0007669"/>
    <property type="project" value="TreeGrafter"/>
</dbReference>
<evidence type="ECO:0000256" key="9">
    <source>
        <dbReference type="ARBA" id="ARBA00023242"/>
    </source>
</evidence>
<feature type="binding site" evidence="13">
    <location>
        <position position="241"/>
    </location>
    <ligand>
        <name>Zn(2+)</name>
        <dbReference type="ChEBI" id="CHEBI:29105"/>
    </ligand>
</feature>
<dbReference type="InterPro" id="IPR026590">
    <property type="entry name" value="Ssirtuin_cat_dom"/>
</dbReference>
<feature type="active site" description="Proton acceptor" evidence="13">
    <location>
        <position position="233"/>
    </location>
</feature>
<dbReference type="InterPro" id="IPR003000">
    <property type="entry name" value="Sirtuin"/>
</dbReference>
<keyword evidence="7 13" id="KW-0862">Zinc</keyword>
<feature type="binding site" evidence="13">
    <location>
        <position position="244"/>
    </location>
    <ligand>
        <name>Zn(2+)</name>
        <dbReference type="ChEBI" id="CHEBI:29105"/>
    </ligand>
</feature>
<dbReference type="Pfam" id="PF02146">
    <property type="entry name" value="SIR2"/>
    <property type="match status" value="1"/>
</dbReference>
<comment type="caution">
    <text evidence="16">The sequence shown here is derived from an EMBL/GenBank/DDBJ whole genome shotgun (WGS) entry which is preliminary data.</text>
</comment>
<dbReference type="InterPro" id="IPR050134">
    <property type="entry name" value="NAD-dep_sirtuin_deacylases"/>
</dbReference>
<evidence type="ECO:0000256" key="12">
    <source>
        <dbReference type="ARBA" id="ARBA00083601"/>
    </source>
</evidence>
<feature type="region of interest" description="Disordered" evidence="14">
    <location>
        <begin position="412"/>
        <end position="481"/>
    </location>
</feature>
<name>A0A811KTI7_9BILA</name>
<comment type="cofactor">
    <cofactor evidence="1">
        <name>Zn(2+)</name>
        <dbReference type="ChEBI" id="CHEBI:29105"/>
    </cofactor>
</comment>
<dbReference type="Proteomes" id="UP000783686">
    <property type="component" value="Unassembled WGS sequence"/>
</dbReference>
<gene>
    <name evidence="16" type="ORF">BOKJ2_LOCUS8128</name>
</gene>
<evidence type="ECO:0000256" key="6">
    <source>
        <dbReference type="ARBA" id="ARBA00022723"/>
    </source>
</evidence>
<evidence type="ECO:0000256" key="10">
    <source>
        <dbReference type="ARBA" id="ARBA00068847"/>
    </source>
</evidence>
<dbReference type="FunFam" id="3.30.1600.10:FF:000013">
    <property type="entry name" value="NAD-dependent protein deacetylase sirtuin-1"/>
    <property type="match status" value="1"/>
</dbReference>
<comment type="similarity">
    <text evidence="3">Belongs to the sirtuin family. Class I subfamily.</text>
</comment>
<dbReference type="InterPro" id="IPR029035">
    <property type="entry name" value="DHS-like_NAD/FAD-binding_dom"/>
</dbReference>
<protein>
    <recommendedName>
        <fullName evidence="10">NAD-dependent protein deacetylase sir-2.1</fullName>
        <ecNumber evidence="4">2.3.1.286</ecNumber>
    </recommendedName>
    <alternativeName>
        <fullName evidence="11">Protein sir-2.1</fullName>
    </alternativeName>
    <alternativeName>
        <fullName evidence="12">Regulatory protein SIR2 homolog 1</fullName>
    </alternativeName>
</protein>
<feature type="region of interest" description="Disordered" evidence="14">
    <location>
        <begin position="546"/>
        <end position="613"/>
    </location>
</feature>
<dbReference type="GO" id="GO:0033553">
    <property type="term" value="C:rDNA heterochromatin"/>
    <property type="evidence" value="ECO:0007669"/>
    <property type="project" value="TreeGrafter"/>
</dbReference>
<evidence type="ECO:0000313" key="16">
    <source>
        <dbReference type="EMBL" id="CAD5218918.1"/>
    </source>
</evidence>
<dbReference type="GO" id="GO:0017136">
    <property type="term" value="F:histone deacetylase activity, NAD-dependent"/>
    <property type="evidence" value="ECO:0007669"/>
    <property type="project" value="TreeGrafter"/>
</dbReference>
<evidence type="ECO:0000256" key="2">
    <source>
        <dbReference type="ARBA" id="ARBA00004123"/>
    </source>
</evidence>
<dbReference type="EMBL" id="CAJFCW020000004">
    <property type="protein sequence ID" value="CAG9112120.1"/>
    <property type="molecule type" value="Genomic_DNA"/>
</dbReference>
<dbReference type="SUPFAM" id="SSF52467">
    <property type="entry name" value="DHS-like NAD/FAD-binding domain"/>
    <property type="match status" value="1"/>
</dbReference>
<reference evidence="16" key="1">
    <citation type="submission" date="2020-09" db="EMBL/GenBank/DDBJ databases">
        <authorList>
            <person name="Kikuchi T."/>
        </authorList>
    </citation>
    <scope>NUCLEOTIDE SEQUENCE</scope>
    <source>
        <strain evidence="16">SH1</strain>
    </source>
</reference>
<evidence type="ECO:0000256" key="11">
    <source>
        <dbReference type="ARBA" id="ARBA00075618"/>
    </source>
</evidence>
<feature type="domain" description="Deacetylase sirtuin-type" evidence="15">
    <location>
        <begin position="106"/>
        <end position="374"/>
    </location>
</feature>
<evidence type="ECO:0000256" key="14">
    <source>
        <dbReference type="SAM" id="MobiDB-lite"/>
    </source>
</evidence>
<dbReference type="OrthoDB" id="424302at2759"/>
<dbReference type="EMBL" id="CAJFDH010000004">
    <property type="protein sequence ID" value="CAD5218918.1"/>
    <property type="molecule type" value="Genomic_DNA"/>
</dbReference>
<dbReference type="Gene3D" id="3.40.50.1220">
    <property type="entry name" value="TPP-binding domain"/>
    <property type="match status" value="1"/>
</dbReference>
<dbReference type="GO" id="GO:0070403">
    <property type="term" value="F:NAD+ binding"/>
    <property type="evidence" value="ECO:0007669"/>
    <property type="project" value="InterPro"/>
</dbReference>
<evidence type="ECO:0000256" key="1">
    <source>
        <dbReference type="ARBA" id="ARBA00001947"/>
    </source>
</evidence>
<evidence type="ECO:0000256" key="4">
    <source>
        <dbReference type="ARBA" id="ARBA00012928"/>
    </source>
</evidence>
<feature type="binding site" evidence="13">
    <location>
        <position position="268"/>
    </location>
    <ligand>
        <name>Zn(2+)</name>
        <dbReference type="ChEBI" id="CHEBI:29105"/>
    </ligand>
</feature>
<evidence type="ECO:0000259" key="15">
    <source>
        <dbReference type="PROSITE" id="PS50305"/>
    </source>
</evidence>
<dbReference type="GO" id="GO:0002039">
    <property type="term" value="F:p53 binding"/>
    <property type="evidence" value="ECO:0007669"/>
    <property type="project" value="TreeGrafter"/>
</dbReference>
<feature type="compositionally biased region" description="Low complexity" evidence="14">
    <location>
        <begin position="562"/>
        <end position="575"/>
    </location>
</feature>
<keyword evidence="6 13" id="KW-0479">Metal-binding</keyword>
<accession>A0A811KTI7</accession>
<dbReference type="PROSITE" id="PS50305">
    <property type="entry name" value="SIRTUIN"/>
    <property type="match status" value="1"/>
</dbReference>
<keyword evidence="17" id="KW-1185">Reference proteome</keyword>
<keyword evidence="8" id="KW-0520">NAD</keyword>
<organism evidence="16 17">
    <name type="scientific">Bursaphelenchus okinawaensis</name>
    <dbReference type="NCBI Taxonomy" id="465554"/>
    <lineage>
        <taxon>Eukaryota</taxon>
        <taxon>Metazoa</taxon>
        <taxon>Ecdysozoa</taxon>
        <taxon>Nematoda</taxon>
        <taxon>Chromadorea</taxon>
        <taxon>Rhabditida</taxon>
        <taxon>Tylenchina</taxon>
        <taxon>Tylenchomorpha</taxon>
        <taxon>Aphelenchoidea</taxon>
        <taxon>Aphelenchoididae</taxon>
        <taxon>Bursaphelenchus</taxon>
    </lineage>
</organism>
<keyword evidence="9" id="KW-0539">Nucleus</keyword>
<evidence type="ECO:0000256" key="13">
    <source>
        <dbReference type="PROSITE-ProRule" id="PRU00236"/>
    </source>
</evidence>
<feature type="compositionally biased region" description="Basic and acidic residues" evidence="14">
    <location>
        <begin position="587"/>
        <end position="597"/>
    </location>
</feature>
<feature type="compositionally biased region" description="Polar residues" evidence="14">
    <location>
        <begin position="464"/>
        <end position="479"/>
    </location>
</feature>
<dbReference type="Proteomes" id="UP000614601">
    <property type="component" value="Unassembled WGS sequence"/>
</dbReference>
<dbReference type="InterPro" id="IPR026591">
    <property type="entry name" value="Sirtuin_cat_small_dom_sf"/>
</dbReference>
<keyword evidence="5" id="KW-0808">Transferase</keyword>
<dbReference type="Gene3D" id="3.30.1600.10">
    <property type="entry name" value="SIR2/SIRT2 'Small Domain"/>
    <property type="match status" value="1"/>
</dbReference>
<evidence type="ECO:0000256" key="8">
    <source>
        <dbReference type="ARBA" id="ARBA00023027"/>
    </source>
</evidence>
<feature type="compositionally biased region" description="Polar residues" evidence="14">
    <location>
        <begin position="437"/>
        <end position="446"/>
    </location>
</feature>